<comment type="caution">
    <text evidence="2">The sequence shown here is derived from an EMBL/GenBank/DDBJ whole genome shotgun (WGS) entry which is preliminary data.</text>
</comment>
<evidence type="ECO:0000256" key="1">
    <source>
        <dbReference type="PROSITE-ProRule" id="PRU00221"/>
    </source>
</evidence>
<dbReference type="GO" id="GO:0032040">
    <property type="term" value="C:small-subunit processome"/>
    <property type="evidence" value="ECO:0007669"/>
    <property type="project" value="TreeGrafter"/>
</dbReference>
<keyword evidence="3" id="KW-1185">Reference proteome</keyword>
<proteinExistence type="predicted"/>
<organism evidence="2 3">
    <name type="scientific">Scyliorhinus torazame</name>
    <name type="common">Cloudy catshark</name>
    <name type="synonym">Catulus torazame</name>
    <dbReference type="NCBI Taxonomy" id="75743"/>
    <lineage>
        <taxon>Eukaryota</taxon>
        <taxon>Metazoa</taxon>
        <taxon>Chordata</taxon>
        <taxon>Craniata</taxon>
        <taxon>Vertebrata</taxon>
        <taxon>Chondrichthyes</taxon>
        <taxon>Elasmobranchii</taxon>
        <taxon>Galeomorphii</taxon>
        <taxon>Galeoidea</taxon>
        <taxon>Carcharhiniformes</taxon>
        <taxon>Scyliorhinidae</taxon>
        <taxon>Scyliorhinus</taxon>
    </lineage>
</organism>
<sequence length="113" mass="12635">CFAVGSKDSSTWVFGAERWANLIYYSLGGHKDSIIACFFEEKSLDIYTLSQDATLCVWQCNTETEALQPRLPKNKADGDQSEELGVQNADVIHGKVESEQERIGKVKYSRVGK</sequence>
<name>A0A401QKU8_SCYTO</name>
<gene>
    <name evidence="2" type="ORF">scyTo_0026750</name>
</gene>
<protein>
    <submittedName>
        <fullName evidence="2">Uncharacterized protein</fullName>
    </submittedName>
</protein>
<dbReference type="GO" id="GO:0000462">
    <property type="term" value="P:maturation of SSU-rRNA from tricistronic rRNA transcript (SSU-rRNA, 5.8S rRNA, LSU-rRNA)"/>
    <property type="evidence" value="ECO:0007669"/>
    <property type="project" value="TreeGrafter"/>
</dbReference>
<evidence type="ECO:0000313" key="3">
    <source>
        <dbReference type="Proteomes" id="UP000288216"/>
    </source>
</evidence>
<dbReference type="InterPro" id="IPR027145">
    <property type="entry name" value="PWP2"/>
</dbReference>
<dbReference type="InterPro" id="IPR001680">
    <property type="entry name" value="WD40_rpt"/>
</dbReference>
<dbReference type="Proteomes" id="UP000288216">
    <property type="component" value="Unassembled WGS sequence"/>
</dbReference>
<dbReference type="GO" id="GO:0034388">
    <property type="term" value="C:Pwp2p-containing subcomplex of 90S preribosome"/>
    <property type="evidence" value="ECO:0007669"/>
    <property type="project" value="TreeGrafter"/>
</dbReference>
<dbReference type="EMBL" id="BFAA01236252">
    <property type="protein sequence ID" value="GCB86009.1"/>
    <property type="molecule type" value="Genomic_DNA"/>
</dbReference>
<feature type="repeat" description="WD" evidence="1">
    <location>
        <begin position="27"/>
        <end position="68"/>
    </location>
</feature>
<keyword evidence="1" id="KW-0853">WD repeat</keyword>
<dbReference type="AlphaFoldDB" id="A0A401QKU8"/>
<dbReference type="GO" id="GO:0000028">
    <property type="term" value="P:ribosomal small subunit assembly"/>
    <property type="evidence" value="ECO:0007669"/>
    <property type="project" value="TreeGrafter"/>
</dbReference>
<feature type="non-terminal residue" evidence="2">
    <location>
        <position position="1"/>
    </location>
</feature>
<dbReference type="InterPro" id="IPR015943">
    <property type="entry name" value="WD40/YVTN_repeat-like_dom_sf"/>
</dbReference>
<reference evidence="2 3" key="1">
    <citation type="journal article" date="2018" name="Nat. Ecol. Evol.">
        <title>Shark genomes provide insights into elasmobranch evolution and the origin of vertebrates.</title>
        <authorList>
            <person name="Hara Y"/>
            <person name="Yamaguchi K"/>
            <person name="Onimaru K"/>
            <person name="Kadota M"/>
            <person name="Koyanagi M"/>
            <person name="Keeley SD"/>
            <person name="Tatsumi K"/>
            <person name="Tanaka K"/>
            <person name="Motone F"/>
            <person name="Kageyama Y"/>
            <person name="Nozu R"/>
            <person name="Adachi N"/>
            <person name="Nishimura O"/>
            <person name="Nakagawa R"/>
            <person name="Tanegashima C"/>
            <person name="Kiyatake I"/>
            <person name="Matsumoto R"/>
            <person name="Murakumo K"/>
            <person name="Nishida K"/>
            <person name="Terakita A"/>
            <person name="Kuratani S"/>
            <person name="Sato K"/>
            <person name="Hyodo S Kuraku.S."/>
        </authorList>
    </citation>
    <scope>NUCLEOTIDE SEQUENCE [LARGE SCALE GENOMIC DNA]</scope>
</reference>
<dbReference type="PROSITE" id="PS50082">
    <property type="entry name" value="WD_REPEATS_2"/>
    <property type="match status" value="1"/>
</dbReference>
<evidence type="ECO:0000313" key="2">
    <source>
        <dbReference type="EMBL" id="GCB86009.1"/>
    </source>
</evidence>
<dbReference type="OrthoDB" id="3142434at2759"/>
<dbReference type="SUPFAM" id="SSF50978">
    <property type="entry name" value="WD40 repeat-like"/>
    <property type="match status" value="1"/>
</dbReference>
<accession>A0A401QKU8</accession>
<dbReference type="PANTHER" id="PTHR19858:SF0">
    <property type="entry name" value="PERIODIC TRYPTOPHAN PROTEIN 2 HOMOLOG"/>
    <property type="match status" value="1"/>
</dbReference>
<dbReference type="Gene3D" id="2.130.10.10">
    <property type="entry name" value="YVTN repeat-like/Quinoprotein amine dehydrogenase"/>
    <property type="match status" value="1"/>
</dbReference>
<dbReference type="PANTHER" id="PTHR19858">
    <property type="entry name" value="WD40 REPEAT PROTEIN"/>
    <property type="match status" value="1"/>
</dbReference>
<dbReference type="STRING" id="75743.A0A401QKU8"/>
<dbReference type="InterPro" id="IPR036322">
    <property type="entry name" value="WD40_repeat_dom_sf"/>
</dbReference>